<keyword evidence="3" id="KW-1185">Reference proteome</keyword>
<sequence length="121" mass="13658">IEAIIQNESDKTAPRCPHGPALLFEKTGNGEEEGRRFYWADEMTGSRRISAHAHYKSCFRYGSSSHFCASFVSLPLEQRRLCVDCQLLILPGESANHAKHKALSEDITVQRLKRPSGQKEE</sequence>
<dbReference type="Ensembl" id="ENSSGRT00000028929.1">
    <property type="protein sequence ID" value="ENSSGRP00000026862.1"/>
    <property type="gene ID" value="ENSSGRG00000015463.1"/>
</dbReference>
<dbReference type="GO" id="GO:0008988">
    <property type="term" value="F:rRNA (adenine-N6-)-methyltransferase activity"/>
    <property type="evidence" value="ECO:0007669"/>
    <property type="project" value="InterPro"/>
</dbReference>
<dbReference type="PANTHER" id="PTHR13493:SF3">
    <property type="entry name" value="RRNA N6-ADENOSINE-METHYLTRANSFERASE ZCCHC4"/>
    <property type="match status" value="1"/>
</dbReference>
<feature type="region of interest" description="Disordered" evidence="1">
    <location>
        <begin position="1"/>
        <end position="25"/>
    </location>
</feature>
<proteinExistence type="predicted"/>
<evidence type="ECO:0000313" key="2">
    <source>
        <dbReference type="Ensembl" id="ENSSGRP00000026862.1"/>
    </source>
</evidence>
<dbReference type="Proteomes" id="UP000472262">
    <property type="component" value="Unassembled WGS sequence"/>
</dbReference>
<dbReference type="InterPro" id="IPR039846">
    <property type="entry name" value="ZCCHC4"/>
</dbReference>
<reference evidence="2" key="1">
    <citation type="submission" date="2025-08" db="UniProtKB">
        <authorList>
            <consortium name="Ensembl"/>
        </authorList>
    </citation>
    <scope>IDENTIFICATION</scope>
</reference>
<dbReference type="AlphaFoldDB" id="A0A672LSM8"/>
<dbReference type="GO" id="GO:0005730">
    <property type="term" value="C:nucleolus"/>
    <property type="evidence" value="ECO:0007669"/>
    <property type="project" value="TreeGrafter"/>
</dbReference>
<protein>
    <submittedName>
        <fullName evidence="2">Uncharacterized protein</fullName>
    </submittedName>
</protein>
<reference evidence="2" key="2">
    <citation type="submission" date="2025-09" db="UniProtKB">
        <authorList>
            <consortium name="Ensembl"/>
        </authorList>
    </citation>
    <scope>IDENTIFICATION</scope>
</reference>
<dbReference type="GO" id="GO:0005737">
    <property type="term" value="C:cytoplasm"/>
    <property type="evidence" value="ECO:0007669"/>
    <property type="project" value="TreeGrafter"/>
</dbReference>
<dbReference type="PANTHER" id="PTHR13493">
    <property type="entry name" value="ZINC FINGER CCHC DOMAIN-CONTAINING"/>
    <property type="match status" value="1"/>
</dbReference>
<evidence type="ECO:0000256" key="1">
    <source>
        <dbReference type="SAM" id="MobiDB-lite"/>
    </source>
</evidence>
<organism evidence="2 3">
    <name type="scientific">Sinocyclocheilus grahami</name>
    <name type="common">Dianchi golden-line fish</name>
    <name type="synonym">Barbus grahami</name>
    <dbReference type="NCBI Taxonomy" id="75366"/>
    <lineage>
        <taxon>Eukaryota</taxon>
        <taxon>Metazoa</taxon>
        <taxon>Chordata</taxon>
        <taxon>Craniata</taxon>
        <taxon>Vertebrata</taxon>
        <taxon>Euteleostomi</taxon>
        <taxon>Actinopterygii</taxon>
        <taxon>Neopterygii</taxon>
        <taxon>Teleostei</taxon>
        <taxon>Ostariophysi</taxon>
        <taxon>Cypriniformes</taxon>
        <taxon>Cyprinidae</taxon>
        <taxon>Cyprininae</taxon>
        <taxon>Sinocyclocheilus</taxon>
    </lineage>
</organism>
<evidence type="ECO:0000313" key="3">
    <source>
        <dbReference type="Proteomes" id="UP000472262"/>
    </source>
</evidence>
<accession>A0A672LSM8</accession>
<name>A0A672LSM8_SINGR</name>